<feature type="domain" description="Helicase ATP-binding" evidence="2">
    <location>
        <begin position="60"/>
        <end position="238"/>
    </location>
</feature>
<proteinExistence type="predicted"/>
<dbReference type="Gene3D" id="3.40.50.300">
    <property type="entry name" value="P-loop containing nucleotide triphosphate hydrolases"/>
    <property type="match status" value="2"/>
</dbReference>
<dbReference type="InterPro" id="IPR014001">
    <property type="entry name" value="Helicase_ATP-bd"/>
</dbReference>
<comment type="caution">
    <text evidence="3">The sequence shown here is derived from an EMBL/GenBank/DDBJ whole genome shotgun (WGS) entry which is preliminary data.</text>
</comment>
<feature type="compositionally biased region" description="Basic and acidic residues" evidence="1">
    <location>
        <begin position="7"/>
        <end position="16"/>
    </location>
</feature>
<feature type="region of interest" description="Disordered" evidence="1">
    <location>
        <begin position="1"/>
        <end position="24"/>
    </location>
</feature>
<dbReference type="AlphaFoldDB" id="A0A9W7B5G7"/>
<keyword evidence="4" id="KW-1185">Reference proteome</keyword>
<reference evidence="4" key="1">
    <citation type="journal article" date="2023" name="Commun. Biol.">
        <title>Genome analysis of Parmales, the sister group of diatoms, reveals the evolutionary specialization of diatoms from phago-mixotrophs to photoautotrophs.</title>
        <authorList>
            <person name="Ban H."/>
            <person name="Sato S."/>
            <person name="Yoshikawa S."/>
            <person name="Yamada K."/>
            <person name="Nakamura Y."/>
            <person name="Ichinomiya M."/>
            <person name="Sato N."/>
            <person name="Blanc-Mathieu R."/>
            <person name="Endo H."/>
            <person name="Kuwata A."/>
            <person name="Ogata H."/>
        </authorList>
    </citation>
    <scope>NUCLEOTIDE SEQUENCE [LARGE SCALE GENOMIC DNA]</scope>
    <source>
        <strain evidence="4">NIES 3701</strain>
    </source>
</reference>
<dbReference type="OrthoDB" id="223608at2759"/>
<organism evidence="3 4">
    <name type="scientific">Triparma strigata</name>
    <dbReference type="NCBI Taxonomy" id="1606541"/>
    <lineage>
        <taxon>Eukaryota</taxon>
        <taxon>Sar</taxon>
        <taxon>Stramenopiles</taxon>
        <taxon>Ochrophyta</taxon>
        <taxon>Bolidophyceae</taxon>
        <taxon>Parmales</taxon>
        <taxon>Triparmaceae</taxon>
        <taxon>Triparma</taxon>
    </lineage>
</organism>
<protein>
    <recommendedName>
        <fullName evidence="2">Helicase ATP-binding domain-containing protein</fullName>
    </recommendedName>
</protein>
<dbReference type="GO" id="GO:0016787">
    <property type="term" value="F:hydrolase activity"/>
    <property type="evidence" value="ECO:0007669"/>
    <property type="project" value="InterPro"/>
</dbReference>
<evidence type="ECO:0000259" key="2">
    <source>
        <dbReference type="PROSITE" id="PS51192"/>
    </source>
</evidence>
<evidence type="ECO:0000256" key="1">
    <source>
        <dbReference type="SAM" id="MobiDB-lite"/>
    </source>
</evidence>
<gene>
    <name evidence="3" type="ORF">TrST_g14384</name>
</gene>
<dbReference type="InterPro" id="IPR006935">
    <property type="entry name" value="Helicase/UvrB_N"/>
</dbReference>
<sequence>MESLEPSLKREPRIRMNNDSIVSGDDMDDENAMELQHKGNNNNVHTPKFKLREFQTKTISKIVETKGIHLVCAPTGSGKSSIIVNAAMEVHHENKETVVLVTALYIDHICQLFYRFEPELKQAPYQFVASETPDGQVQIVQDARDLVTAMKNGTRFFFATAKSANLLIKVAKAAKNNGFPTLVVNDEAHYSSQEDSAPMQLTRMVDAENGDRVIVATATPDGNVMKIPKIMRTLELGLDVAIKQNYCSDYSIVVPLIYHREDRSKNVAESKVKLPVAIRELMKGHDINAAAIFTVNGMWRDGGRRCIAYVESKQDAVKAEKALKGACKALAMSCWTRVITDEVKTSKRKEEYKQFATGPICDTKDGDNNSKPMERPMLRFLIPVKILDQCIDIPETDTIAIMHTPAADTGVVSAHRAIQRGGRSMRPKPDFRIAH</sequence>
<dbReference type="PROSITE" id="PS51192">
    <property type="entry name" value="HELICASE_ATP_BIND_1"/>
    <property type="match status" value="1"/>
</dbReference>
<dbReference type="GO" id="GO:0005524">
    <property type="term" value="F:ATP binding"/>
    <property type="evidence" value="ECO:0007669"/>
    <property type="project" value="InterPro"/>
</dbReference>
<dbReference type="GO" id="GO:0003677">
    <property type="term" value="F:DNA binding"/>
    <property type="evidence" value="ECO:0007669"/>
    <property type="project" value="InterPro"/>
</dbReference>
<dbReference type="Proteomes" id="UP001165085">
    <property type="component" value="Unassembled WGS sequence"/>
</dbReference>
<dbReference type="InterPro" id="IPR027417">
    <property type="entry name" value="P-loop_NTPase"/>
</dbReference>
<dbReference type="SUPFAM" id="SSF52540">
    <property type="entry name" value="P-loop containing nucleoside triphosphate hydrolases"/>
    <property type="match status" value="1"/>
</dbReference>
<dbReference type="SMART" id="SM00487">
    <property type="entry name" value="DEXDc"/>
    <property type="match status" value="1"/>
</dbReference>
<accession>A0A9W7B5G7</accession>
<name>A0A9W7B5G7_9STRA</name>
<evidence type="ECO:0000313" key="3">
    <source>
        <dbReference type="EMBL" id="GMH80798.1"/>
    </source>
</evidence>
<dbReference type="EMBL" id="BRXY01000249">
    <property type="protein sequence ID" value="GMH80798.1"/>
    <property type="molecule type" value="Genomic_DNA"/>
</dbReference>
<evidence type="ECO:0000313" key="4">
    <source>
        <dbReference type="Proteomes" id="UP001165085"/>
    </source>
</evidence>
<dbReference type="Pfam" id="PF04851">
    <property type="entry name" value="ResIII"/>
    <property type="match status" value="1"/>
</dbReference>